<dbReference type="OrthoDB" id="278174at2759"/>
<feature type="compositionally biased region" description="Basic and acidic residues" evidence="1">
    <location>
        <begin position="188"/>
        <end position="206"/>
    </location>
</feature>
<evidence type="ECO:0000313" key="3">
    <source>
        <dbReference type="Proteomes" id="UP000051952"/>
    </source>
</evidence>
<accession>A0A0S4J694</accession>
<proteinExistence type="predicted"/>
<evidence type="ECO:0000313" key="2">
    <source>
        <dbReference type="EMBL" id="CUG81647.1"/>
    </source>
</evidence>
<sequence>MSVKPKTKKSQRREAEDTQQAEATSVPVLPESKKAVLQQALQQALSRSSKKPDTVEELDVYGMGSATDRLQFGYSPASHDEAVRFHGLYTTSSWLAARKRNGQQVFVRHEKLKPQNCEPVVTMLKLKRYWSRMQHFNDDLKEGATGMSVDAADAFLAALDEQANRDEEDVAAPESTPSAATTQQKRSRSSDDATAKAEKLRRMELL</sequence>
<feature type="compositionally biased region" description="Low complexity" evidence="1">
    <location>
        <begin position="172"/>
        <end position="182"/>
    </location>
</feature>
<gene>
    <name evidence="2" type="ORF">BSAL_86785</name>
</gene>
<dbReference type="VEuPathDB" id="TriTrypDB:BSAL_86785"/>
<protein>
    <submittedName>
        <fullName evidence="2">Uncharacterized protein</fullName>
    </submittedName>
</protein>
<organism evidence="2 3">
    <name type="scientific">Bodo saltans</name>
    <name type="common">Flagellated protozoan</name>
    <dbReference type="NCBI Taxonomy" id="75058"/>
    <lineage>
        <taxon>Eukaryota</taxon>
        <taxon>Discoba</taxon>
        <taxon>Euglenozoa</taxon>
        <taxon>Kinetoplastea</taxon>
        <taxon>Metakinetoplastina</taxon>
        <taxon>Eubodonida</taxon>
        <taxon>Bodonidae</taxon>
        <taxon>Bodo</taxon>
    </lineage>
</organism>
<keyword evidence="3" id="KW-1185">Reference proteome</keyword>
<dbReference type="AlphaFoldDB" id="A0A0S4J694"/>
<name>A0A0S4J694_BODSA</name>
<feature type="compositionally biased region" description="Basic residues" evidence="1">
    <location>
        <begin position="1"/>
        <end position="11"/>
    </location>
</feature>
<feature type="region of interest" description="Disordered" evidence="1">
    <location>
        <begin position="162"/>
        <end position="206"/>
    </location>
</feature>
<reference evidence="3" key="1">
    <citation type="submission" date="2015-09" db="EMBL/GenBank/DDBJ databases">
        <authorList>
            <consortium name="Pathogen Informatics"/>
        </authorList>
    </citation>
    <scope>NUCLEOTIDE SEQUENCE [LARGE SCALE GENOMIC DNA]</scope>
    <source>
        <strain evidence="3">Lake Konstanz</strain>
    </source>
</reference>
<feature type="region of interest" description="Disordered" evidence="1">
    <location>
        <begin position="1"/>
        <end position="30"/>
    </location>
</feature>
<dbReference type="Proteomes" id="UP000051952">
    <property type="component" value="Unassembled WGS sequence"/>
</dbReference>
<evidence type="ECO:0000256" key="1">
    <source>
        <dbReference type="SAM" id="MobiDB-lite"/>
    </source>
</evidence>
<dbReference type="OMA" id="ERSNCEP"/>
<dbReference type="EMBL" id="CYKH01001067">
    <property type="protein sequence ID" value="CUG81647.1"/>
    <property type="molecule type" value="Genomic_DNA"/>
</dbReference>